<evidence type="ECO:0000313" key="3">
    <source>
        <dbReference type="Proteomes" id="UP000295294"/>
    </source>
</evidence>
<evidence type="ECO:0000313" key="2">
    <source>
        <dbReference type="EMBL" id="QBY56292.1"/>
    </source>
</evidence>
<dbReference type="EMBL" id="CP038639">
    <property type="protein sequence ID" value="QBY56292.1"/>
    <property type="molecule type" value="Genomic_DNA"/>
</dbReference>
<dbReference type="InterPro" id="IPR028116">
    <property type="entry name" value="Cis-CaaD-like"/>
</dbReference>
<reference evidence="2 3" key="1">
    <citation type="submission" date="2019-03" db="EMBL/GenBank/DDBJ databases">
        <title>Efficiently degradation of phenoxyalkanoic acid herbicides by Cupriavidus oxalaticus strain X32.</title>
        <authorList>
            <person name="Sheng X."/>
        </authorList>
    </citation>
    <scope>NUCLEOTIDE SEQUENCE [LARGE SCALE GENOMIC DNA]</scope>
    <source>
        <strain evidence="2 3">X32</strain>
        <plasmid evidence="2 3">unnamed4</plasmid>
    </source>
</reference>
<dbReference type="Gene3D" id="3.30.429.10">
    <property type="entry name" value="Macrophage Migration Inhibitory Factor"/>
    <property type="match status" value="1"/>
</dbReference>
<dbReference type="OrthoDB" id="7595039at2"/>
<dbReference type="KEGG" id="cox:E0W60_35295"/>
<dbReference type="SUPFAM" id="SSF55331">
    <property type="entry name" value="Tautomerase/MIF"/>
    <property type="match status" value="1"/>
</dbReference>
<proteinExistence type="predicted"/>
<dbReference type="RefSeq" id="WP_135707454.1">
    <property type="nucleotide sequence ID" value="NZ_CP038639.1"/>
</dbReference>
<feature type="domain" description="Tautomerase cis-CaaD-like" evidence="1">
    <location>
        <begin position="1"/>
        <end position="131"/>
    </location>
</feature>
<name>A0A4V1BZS0_9BURK</name>
<evidence type="ECO:0000259" key="1">
    <source>
        <dbReference type="Pfam" id="PF14832"/>
    </source>
</evidence>
<dbReference type="Proteomes" id="UP000295294">
    <property type="component" value="Plasmid unnamed4"/>
</dbReference>
<organism evidence="2 3">
    <name type="scientific">Cupriavidus oxalaticus</name>
    <dbReference type="NCBI Taxonomy" id="96344"/>
    <lineage>
        <taxon>Bacteria</taxon>
        <taxon>Pseudomonadati</taxon>
        <taxon>Pseudomonadota</taxon>
        <taxon>Betaproteobacteria</taxon>
        <taxon>Burkholderiales</taxon>
        <taxon>Burkholderiaceae</taxon>
        <taxon>Cupriavidus</taxon>
    </lineage>
</organism>
<geneLocation type="plasmid" evidence="2">
    <name>unnamed4</name>
</geneLocation>
<dbReference type="Pfam" id="PF14832">
    <property type="entry name" value="Tautomerase_3"/>
    <property type="match status" value="1"/>
</dbReference>
<accession>A0A4V1BZS0</accession>
<gene>
    <name evidence="2" type="ORF">E0W60_35295</name>
</gene>
<sequence>MPTYIVSAAAGLLSLDAKQAIAEAITVSHNKVTGANMFFAQVIFQDVPQGNHFMGGRPLRHDHIFVHGHVRSGRTREQKADLLNRIVDGICQVTDVPKVNVWGYISELPPSHMIEYGEILPEPGEEAQWMESLAPEVRNFMANIER</sequence>
<keyword evidence="2" id="KW-0614">Plasmid</keyword>
<dbReference type="InterPro" id="IPR014347">
    <property type="entry name" value="Tautomerase/MIF_sf"/>
</dbReference>
<protein>
    <submittedName>
        <fullName evidence="2">4-oxalocrotonate tautomerase</fullName>
    </submittedName>
</protein>
<dbReference type="AlphaFoldDB" id="A0A4V1BZS0"/>